<dbReference type="GO" id="GO:0006281">
    <property type="term" value="P:DNA repair"/>
    <property type="evidence" value="ECO:0007669"/>
    <property type="project" value="UniProtKB-UniRule"/>
</dbReference>
<dbReference type="InterPro" id="IPR014001">
    <property type="entry name" value="Helicase_ATP-bd"/>
</dbReference>
<dbReference type="SMART" id="SM00490">
    <property type="entry name" value="HELICc"/>
    <property type="match status" value="1"/>
</dbReference>
<dbReference type="Proteomes" id="UP000034911">
    <property type="component" value="Unassembled WGS sequence"/>
</dbReference>
<dbReference type="PROSITE" id="PS51194">
    <property type="entry name" value="HELICASE_CTER"/>
    <property type="match status" value="1"/>
</dbReference>
<dbReference type="PATRIC" id="fig|1619050.3.peg.313"/>
<dbReference type="InterPro" id="IPR027417">
    <property type="entry name" value="P-loop_NTPase"/>
</dbReference>
<keyword evidence="9 15" id="KW-0233">DNA recombination</keyword>
<dbReference type="InterPro" id="IPR047112">
    <property type="entry name" value="RecG/Mfd"/>
</dbReference>
<evidence type="ECO:0000313" key="19">
    <source>
        <dbReference type="Proteomes" id="UP000034911"/>
    </source>
</evidence>
<dbReference type="PANTHER" id="PTHR47964">
    <property type="entry name" value="ATP-DEPENDENT DNA HELICASE HOMOLOG RECG, CHLOROPLASTIC"/>
    <property type="match status" value="1"/>
</dbReference>
<evidence type="ECO:0000256" key="11">
    <source>
        <dbReference type="ARBA" id="ARBA00023235"/>
    </source>
</evidence>
<evidence type="ECO:0000256" key="7">
    <source>
        <dbReference type="ARBA" id="ARBA00022840"/>
    </source>
</evidence>
<dbReference type="InterPro" id="IPR011545">
    <property type="entry name" value="DEAD/DEAH_box_helicase_dom"/>
</dbReference>
<dbReference type="Pfam" id="PF00270">
    <property type="entry name" value="DEAD"/>
    <property type="match status" value="1"/>
</dbReference>
<dbReference type="AlphaFoldDB" id="A0A0G1MZQ4"/>
<comment type="caution">
    <text evidence="18">The sequence shown here is derived from an EMBL/GenBank/DDBJ whole genome shotgun (WGS) entry which is preliminary data.</text>
</comment>
<dbReference type="InterPro" id="IPR045562">
    <property type="entry name" value="RecG_dom3_C"/>
</dbReference>
<evidence type="ECO:0000256" key="4">
    <source>
        <dbReference type="ARBA" id="ARBA00022763"/>
    </source>
</evidence>
<dbReference type="Pfam" id="PF19833">
    <property type="entry name" value="RecG_dom3_C"/>
    <property type="match status" value="1"/>
</dbReference>
<dbReference type="Pfam" id="PF00271">
    <property type="entry name" value="Helicase_C"/>
    <property type="match status" value="1"/>
</dbReference>
<feature type="domain" description="Helicase ATP-binding" evidence="16">
    <location>
        <begin position="272"/>
        <end position="446"/>
    </location>
</feature>
<dbReference type="GO" id="GO:0043138">
    <property type="term" value="F:3'-5' DNA helicase activity"/>
    <property type="evidence" value="ECO:0007669"/>
    <property type="project" value="UniProtKB-EC"/>
</dbReference>
<dbReference type="GO" id="GO:0005524">
    <property type="term" value="F:ATP binding"/>
    <property type="evidence" value="ECO:0007669"/>
    <property type="project" value="UniProtKB-KW"/>
</dbReference>
<dbReference type="Gene3D" id="3.40.50.300">
    <property type="entry name" value="P-loop containing nucleotide triphosphate hydrolases"/>
    <property type="match status" value="2"/>
</dbReference>
<dbReference type="EC" id="5.6.2.4" evidence="13 15"/>
<keyword evidence="3 15" id="KW-0547">Nucleotide-binding</keyword>
<evidence type="ECO:0000313" key="18">
    <source>
        <dbReference type="EMBL" id="KKU13709.1"/>
    </source>
</evidence>
<sequence length="698" mass="78670">MHLDTRVQELPTVKKILNTHLKTLGIETVKDLIFYFPFRYEDYSRVVSIKELRVGETVSVRGTITLVAQRRSWKRRGMITEILLNDATGRLKITCFNQPYLSKILTQGQEVMVAGIVRAGPLGVQMTNPTIEKIQGELTHTARLVPIYPTTAGITQHNLRFLIKKALACVSEVRDWLPFDIADANKVPQLHASLHAIHFPDTSAHFELARYRFAFEELFLIQLRSGLRRRAATEDRAHAIFFDQNTIKDFVARLPFELTKDQRVAAWDIVRDMANATPMNRLLQGDVGSGKTVVGAMACLDAAVNGFQAAWLAPTEILARQHFQTLRELYKVQHGMTVALLTSAAQEYYQEGVRPVKKNEVCALIEKGQARVVVGTHALLQKSVAFKNLALLIVDEQHRFGVRQRHALEKQGHPRGIVPHFLSMTATPIPRSLALTVYGDLAISSIKTLPTGRKPIVSRLVPPGKREAAYQFIKEHIRAGRQVYIVCPLIEPGLGEQTAAFGYNERKAVMEEYKRLHDQVFPDARVGLLHGKLKSIEKERVRREFTEGRYDILVSTTVVEVGIDVPNASIMVIEGAEHFGLAQLHQLRGRVGRSSHQSFCFLFADEVSEKARERLEFFVHTVDGFKLAEQDLAWRGPGDVYGTMQSGFPELKFASFSDTQLIATVRTAAEEFIKKTPDLRAYPELRARLADAEEAHFE</sequence>
<keyword evidence="11" id="KW-0413">Isomerase</keyword>
<dbReference type="GO" id="GO:0003677">
    <property type="term" value="F:DNA binding"/>
    <property type="evidence" value="ECO:0007669"/>
    <property type="project" value="UniProtKB-KW"/>
</dbReference>
<dbReference type="PROSITE" id="PS51192">
    <property type="entry name" value="HELICASE_ATP_BIND_1"/>
    <property type="match status" value="1"/>
</dbReference>
<organism evidence="18 19">
    <name type="scientific">Candidatus Magasanikbacteria bacterium GW2011_GWC2_45_8</name>
    <dbReference type="NCBI Taxonomy" id="1619050"/>
    <lineage>
        <taxon>Bacteria</taxon>
        <taxon>Candidatus Magasanikiibacteriota</taxon>
    </lineage>
</organism>
<accession>A0A0G1MZQ4</accession>
<dbReference type="GO" id="GO:0016887">
    <property type="term" value="F:ATP hydrolysis activity"/>
    <property type="evidence" value="ECO:0007669"/>
    <property type="project" value="RHEA"/>
</dbReference>
<dbReference type="Gene3D" id="2.40.50.140">
    <property type="entry name" value="Nucleic acid-binding proteins"/>
    <property type="match status" value="1"/>
</dbReference>
<feature type="domain" description="Helicase C-terminal" evidence="17">
    <location>
        <begin position="479"/>
        <end position="633"/>
    </location>
</feature>
<evidence type="ECO:0000256" key="6">
    <source>
        <dbReference type="ARBA" id="ARBA00022806"/>
    </source>
</evidence>
<keyword evidence="8" id="KW-0238">DNA-binding</keyword>
<dbReference type="STRING" id="1619050.UX20_C0015G0003"/>
<dbReference type="InterPro" id="IPR033454">
    <property type="entry name" value="RecG_wedge"/>
</dbReference>
<evidence type="ECO:0000256" key="8">
    <source>
        <dbReference type="ARBA" id="ARBA00023125"/>
    </source>
</evidence>
<evidence type="ECO:0000259" key="17">
    <source>
        <dbReference type="PROSITE" id="PS51194"/>
    </source>
</evidence>
<dbReference type="Pfam" id="PF17191">
    <property type="entry name" value="RecG_wedge"/>
    <property type="match status" value="1"/>
</dbReference>
<keyword evidence="4 15" id="KW-0227">DNA damage</keyword>
<dbReference type="PANTHER" id="PTHR47964:SF1">
    <property type="entry name" value="ATP-DEPENDENT DNA HELICASE HOMOLOG RECG, CHLOROPLASTIC"/>
    <property type="match status" value="1"/>
</dbReference>
<name>A0A0G1MZQ4_9BACT</name>
<keyword evidence="6 15" id="KW-0347">Helicase</keyword>
<keyword evidence="5 15" id="KW-0378">Hydrolase</keyword>
<dbReference type="NCBIfam" id="NF008168">
    <property type="entry name" value="PRK10917.2-2"/>
    <property type="match status" value="1"/>
</dbReference>
<dbReference type="InterPro" id="IPR001650">
    <property type="entry name" value="Helicase_C-like"/>
</dbReference>
<reference evidence="18 19" key="1">
    <citation type="journal article" date="2015" name="Nature">
        <title>rRNA introns, odd ribosomes, and small enigmatic genomes across a large radiation of phyla.</title>
        <authorList>
            <person name="Brown C.T."/>
            <person name="Hug L.A."/>
            <person name="Thomas B.C."/>
            <person name="Sharon I."/>
            <person name="Castelle C.J."/>
            <person name="Singh A."/>
            <person name="Wilkins M.J."/>
            <person name="Williams K.H."/>
            <person name="Banfield J.F."/>
        </authorList>
    </citation>
    <scope>NUCLEOTIDE SEQUENCE [LARGE SCALE GENOMIC DNA]</scope>
</reference>
<evidence type="ECO:0000256" key="2">
    <source>
        <dbReference type="ARBA" id="ARBA00017846"/>
    </source>
</evidence>
<dbReference type="SMART" id="SM00487">
    <property type="entry name" value="DEXDc"/>
    <property type="match status" value="1"/>
</dbReference>
<evidence type="ECO:0000256" key="5">
    <source>
        <dbReference type="ARBA" id="ARBA00022801"/>
    </source>
</evidence>
<proteinExistence type="inferred from homology"/>
<dbReference type="SUPFAM" id="SSF52540">
    <property type="entry name" value="P-loop containing nucleoside triphosphate hydrolases"/>
    <property type="match status" value="2"/>
</dbReference>
<comment type="similarity">
    <text evidence="1 15">Belongs to the helicase family. RecG subfamily.</text>
</comment>
<comment type="catalytic activity">
    <reaction evidence="14 15">
        <text>ATP + H2O = ADP + phosphate + H(+)</text>
        <dbReference type="Rhea" id="RHEA:13065"/>
        <dbReference type="ChEBI" id="CHEBI:15377"/>
        <dbReference type="ChEBI" id="CHEBI:15378"/>
        <dbReference type="ChEBI" id="CHEBI:30616"/>
        <dbReference type="ChEBI" id="CHEBI:43474"/>
        <dbReference type="ChEBI" id="CHEBI:456216"/>
        <dbReference type="EC" id="5.6.2.4"/>
    </reaction>
</comment>
<evidence type="ECO:0000256" key="9">
    <source>
        <dbReference type="ARBA" id="ARBA00023172"/>
    </source>
</evidence>
<evidence type="ECO:0000256" key="13">
    <source>
        <dbReference type="ARBA" id="ARBA00034808"/>
    </source>
</evidence>
<evidence type="ECO:0000256" key="14">
    <source>
        <dbReference type="ARBA" id="ARBA00048988"/>
    </source>
</evidence>
<evidence type="ECO:0000256" key="12">
    <source>
        <dbReference type="ARBA" id="ARBA00034617"/>
    </source>
</evidence>
<protein>
    <recommendedName>
        <fullName evidence="2 15">ATP-dependent DNA helicase RecG</fullName>
        <ecNumber evidence="13 15">5.6.2.4</ecNumber>
    </recommendedName>
</protein>
<dbReference type="EMBL" id="LCLH01000015">
    <property type="protein sequence ID" value="KKU13709.1"/>
    <property type="molecule type" value="Genomic_DNA"/>
</dbReference>
<dbReference type="InterPro" id="IPR004609">
    <property type="entry name" value="ATP-dep_DNA_helicase_RecG"/>
</dbReference>
<evidence type="ECO:0000259" key="16">
    <source>
        <dbReference type="PROSITE" id="PS51192"/>
    </source>
</evidence>
<dbReference type="NCBIfam" id="NF008165">
    <property type="entry name" value="PRK10917.1-3"/>
    <property type="match status" value="1"/>
</dbReference>
<dbReference type="InterPro" id="IPR012340">
    <property type="entry name" value="NA-bd_OB-fold"/>
</dbReference>
<evidence type="ECO:0000256" key="1">
    <source>
        <dbReference type="ARBA" id="ARBA00007504"/>
    </source>
</evidence>
<evidence type="ECO:0000256" key="10">
    <source>
        <dbReference type="ARBA" id="ARBA00023204"/>
    </source>
</evidence>
<evidence type="ECO:0000256" key="3">
    <source>
        <dbReference type="ARBA" id="ARBA00022741"/>
    </source>
</evidence>
<dbReference type="NCBIfam" id="TIGR00643">
    <property type="entry name" value="recG"/>
    <property type="match status" value="1"/>
</dbReference>
<gene>
    <name evidence="18" type="ORF">UX20_C0015G0003</name>
</gene>
<keyword evidence="10 15" id="KW-0234">DNA repair</keyword>
<dbReference type="SUPFAM" id="SSF50249">
    <property type="entry name" value="Nucleic acid-binding proteins"/>
    <property type="match status" value="1"/>
</dbReference>
<comment type="catalytic activity">
    <reaction evidence="12 15">
        <text>Couples ATP hydrolysis with the unwinding of duplex DNA by translocating in the 3'-5' direction.</text>
        <dbReference type="EC" id="5.6.2.4"/>
    </reaction>
</comment>
<dbReference type="CDD" id="cd04488">
    <property type="entry name" value="RecG_wedge_OBF"/>
    <property type="match status" value="1"/>
</dbReference>
<evidence type="ECO:0000256" key="15">
    <source>
        <dbReference type="RuleBase" id="RU363016"/>
    </source>
</evidence>
<comment type="function">
    <text evidence="15">Plays a critical role in recombination and DNA repair. Helps process Holliday junction intermediates to mature products by catalyzing branch migration. Has replication fork regression activity, unwinds stalled or blocked replication forks to make a HJ that can be resolved. Has a DNA unwinding activity characteristic of a DNA helicase with 3'-5' polarity.</text>
</comment>
<keyword evidence="7 15" id="KW-0067">ATP-binding</keyword>
<dbReference type="GO" id="GO:0006310">
    <property type="term" value="P:DNA recombination"/>
    <property type="evidence" value="ECO:0007669"/>
    <property type="project" value="UniProtKB-UniRule"/>
</dbReference>